<evidence type="ECO:0000313" key="4">
    <source>
        <dbReference type="RefSeq" id="XP_022330032.1"/>
    </source>
</evidence>
<dbReference type="OrthoDB" id="6123744at2759"/>
<evidence type="ECO:0000259" key="2">
    <source>
        <dbReference type="Pfam" id="PF00078"/>
    </source>
</evidence>
<proteinExistence type="predicted"/>
<feature type="domain" description="Reverse transcriptase" evidence="2">
    <location>
        <begin position="227"/>
        <end position="380"/>
    </location>
</feature>
<evidence type="ECO:0000313" key="3">
    <source>
        <dbReference type="Proteomes" id="UP000694844"/>
    </source>
</evidence>
<evidence type="ECO:0000256" key="1">
    <source>
        <dbReference type="SAM" id="MobiDB-lite"/>
    </source>
</evidence>
<name>A0A8B8DP98_CRAVI</name>
<dbReference type="RefSeq" id="XP_022330032.1">
    <property type="nucleotide sequence ID" value="XM_022474324.1"/>
</dbReference>
<dbReference type="KEGG" id="cvn:111128601"/>
<dbReference type="InterPro" id="IPR000477">
    <property type="entry name" value="RT_dom"/>
</dbReference>
<dbReference type="PANTHER" id="PTHR47027">
    <property type="entry name" value="REVERSE TRANSCRIPTASE DOMAIN-CONTAINING PROTEIN"/>
    <property type="match status" value="1"/>
</dbReference>
<dbReference type="Pfam" id="PF00078">
    <property type="entry name" value="RVT_1"/>
    <property type="match status" value="1"/>
</dbReference>
<sequence>MGDFNAKVGAVREGRKKLAHMHKRKTWISDDTWNKIEERRIIKEKVLASKTRQQTEEAQDRYNDKDKEVKKGCNSDKKKYVEQLAEEAERACNKGDIKSLYITKQLSGRTSNTNTLVRDKNGKALTKPEEQLTRWQEHFQEVLNRPPPTNPPSIESGQVLKIKTRPITKTEVTTAIKHLKNGRAGGIDNIPPEDIKALDNISINNFHNLLNMIWEEEQVPDDWTKGILSILRHYGIPEKIIAIIQQLYKGFTCQVIHCGSLTDPFPVSTGVRQGCLLSPLLFLMVIDWVSKTSYSELRGIKWTLQSCLEDLDFADDIYQLLHRHQNSQEQASNLELNAKKVGLYINPTKTKSMRINANSSNKTKVRGAEIEDVGEYTYLGSVISTSGRTDEDVRARKKKALQALAILKPIWRSRAIRTATKDQNLQL</sequence>
<dbReference type="GeneID" id="111128601"/>
<keyword evidence="3" id="KW-1185">Reference proteome</keyword>
<accession>A0A8B8DP98</accession>
<dbReference type="AlphaFoldDB" id="A0A8B8DP98"/>
<organism evidence="3 4">
    <name type="scientific">Crassostrea virginica</name>
    <name type="common">Eastern oyster</name>
    <dbReference type="NCBI Taxonomy" id="6565"/>
    <lineage>
        <taxon>Eukaryota</taxon>
        <taxon>Metazoa</taxon>
        <taxon>Spiralia</taxon>
        <taxon>Lophotrochozoa</taxon>
        <taxon>Mollusca</taxon>
        <taxon>Bivalvia</taxon>
        <taxon>Autobranchia</taxon>
        <taxon>Pteriomorphia</taxon>
        <taxon>Ostreida</taxon>
        <taxon>Ostreoidea</taxon>
        <taxon>Ostreidae</taxon>
        <taxon>Crassostrea</taxon>
    </lineage>
</organism>
<protein>
    <submittedName>
        <fullName evidence="4">Uncharacterized protein LOC111128601</fullName>
    </submittedName>
</protein>
<dbReference type="PANTHER" id="PTHR47027:SF25">
    <property type="entry name" value="REVERSE TRANSCRIPTASE DOMAIN-CONTAINING PROTEIN"/>
    <property type="match status" value="1"/>
</dbReference>
<dbReference type="Proteomes" id="UP000694844">
    <property type="component" value="Chromosome 4"/>
</dbReference>
<dbReference type="SUPFAM" id="SSF56672">
    <property type="entry name" value="DNA/RNA polymerases"/>
    <property type="match status" value="1"/>
</dbReference>
<feature type="region of interest" description="Disordered" evidence="1">
    <location>
        <begin position="49"/>
        <end position="71"/>
    </location>
</feature>
<gene>
    <name evidence="4" type="primary">LOC111128601</name>
</gene>
<dbReference type="InterPro" id="IPR043502">
    <property type="entry name" value="DNA/RNA_pol_sf"/>
</dbReference>
<reference evidence="4" key="1">
    <citation type="submission" date="2025-08" db="UniProtKB">
        <authorList>
            <consortium name="RefSeq"/>
        </authorList>
    </citation>
    <scope>IDENTIFICATION</scope>
    <source>
        <tissue evidence="4">Whole sample</tissue>
    </source>
</reference>